<evidence type="ECO:0000256" key="3">
    <source>
        <dbReference type="ARBA" id="ARBA00022676"/>
    </source>
</evidence>
<dbReference type="InterPro" id="IPR004263">
    <property type="entry name" value="Exostosin"/>
</dbReference>
<dbReference type="Pfam" id="PF03016">
    <property type="entry name" value="Exostosin_GT47"/>
    <property type="match status" value="1"/>
</dbReference>
<proteinExistence type="inferred from homology"/>
<comment type="similarity">
    <text evidence="2">Belongs to the glycosyltransferase 47 family.</text>
</comment>
<dbReference type="GO" id="GO:0000139">
    <property type="term" value="C:Golgi membrane"/>
    <property type="evidence" value="ECO:0007669"/>
    <property type="project" value="UniProtKB-SubCell"/>
</dbReference>
<feature type="compositionally biased region" description="Basic and acidic residues" evidence="6">
    <location>
        <begin position="66"/>
        <end position="77"/>
    </location>
</feature>
<feature type="domain" description="Exostosin GT47" evidence="7">
    <location>
        <begin position="269"/>
        <end position="601"/>
    </location>
</feature>
<gene>
    <name evidence="8" type="ORF">RJ641_008719</name>
</gene>
<evidence type="ECO:0000256" key="4">
    <source>
        <dbReference type="ARBA" id="ARBA00022968"/>
    </source>
</evidence>
<dbReference type="EMBL" id="JBAMMX010000015">
    <property type="protein sequence ID" value="KAK6927000.1"/>
    <property type="molecule type" value="Genomic_DNA"/>
</dbReference>
<evidence type="ECO:0000313" key="9">
    <source>
        <dbReference type="Proteomes" id="UP001370490"/>
    </source>
</evidence>
<keyword evidence="5" id="KW-0333">Golgi apparatus</keyword>
<dbReference type="PANTHER" id="PTHR11062:SF282">
    <property type="entry name" value="XYLOGLUCAN GALACTOSYLTRANSFERASE GT11-RELATED"/>
    <property type="match status" value="1"/>
</dbReference>
<dbReference type="Proteomes" id="UP001370490">
    <property type="component" value="Unassembled WGS sequence"/>
</dbReference>
<keyword evidence="4" id="KW-0735">Signal-anchor</keyword>
<keyword evidence="3" id="KW-0328">Glycosyltransferase</keyword>
<reference evidence="8 9" key="1">
    <citation type="submission" date="2023-12" db="EMBL/GenBank/DDBJ databases">
        <title>A high-quality genome assembly for Dillenia turbinata (Dilleniales).</title>
        <authorList>
            <person name="Chanderbali A."/>
        </authorList>
    </citation>
    <scope>NUCLEOTIDE SEQUENCE [LARGE SCALE GENOMIC DNA]</scope>
    <source>
        <strain evidence="8">LSX21</strain>
        <tissue evidence="8">Leaf</tissue>
    </source>
</reference>
<keyword evidence="9" id="KW-1185">Reference proteome</keyword>
<feature type="region of interest" description="Disordered" evidence="6">
    <location>
        <begin position="1"/>
        <end position="266"/>
    </location>
</feature>
<evidence type="ECO:0000313" key="8">
    <source>
        <dbReference type="EMBL" id="KAK6927000.1"/>
    </source>
</evidence>
<dbReference type="GO" id="GO:0016757">
    <property type="term" value="F:glycosyltransferase activity"/>
    <property type="evidence" value="ECO:0007669"/>
    <property type="project" value="UniProtKB-KW"/>
</dbReference>
<comment type="caution">
    <text evidence="8">The sequence shown here is derived from an EMBL/GenBank/DDBJ whole genome shotgun (WGS) entry which is preliminary data.</text>
</comment>
<keyword evidence="3" id="KW-0808">Transferase</keyword>
<evidence type="ECO:0000256" key="1">
    <source>
        <dbReference type="ARBA" id="ARBA00004323"/>
    </source>
</evidence>
<name>A0AAN8Z978_9MAGN</name>
<organism evidence="8 9">
    <name type="scientific">Dillenia turbinata</name>
    <dbReference type="NCBI Taxonomy" id="194707"/>
    <lineage>
        <taxon>Eukaryota</taxon>
        <taxon>Viridiplantae</taxon>
        <taxon>Streptophyta</taxon>
        <taxon>Embryophyta</taxon>
        <taxon>Tracheophyta</taxon>
        <taxon>Spermatophyta</taxon>
        <taxon>Magnoliopsida</taxon>
        <taxon>eudicotyledons</taxon>
        <taxon>Gunneridae</taxon>
        <taxon>Pentapetalae</taxon>
        <taxon>Dilleniales</taxon>
        <taxon>Dilleniaceae</taxon>
        <taxon>Dillenia</taxon>
    </lineage>
</organism>
<feature type="compositionally biased region" description="Basic and acidic residues" evidence="6">
    <location>
        <begin position="225"/>
        <end position="258"/>
    </location>
</feature>
<protein>
    <submittedName>
        <fullName evidence="8">Exostosin, GT47 domain</fullName>
    </submittedName>
</protein>
<dbReference type="AlphaFoldDB" id="A0AAN8Z978"/>
<accession>A0AAN8Z978</accession>
<evidence type="ECO:0000256" key="2">
    <source>
        <dbReference type="ARBA" id="ARBA00010271"/>
    </source>
</evidence>
<sequence>MGITKNVEDGGQVNPHPIPGLGNEVESRNHRSQVSNEEVLGRKKSLDNMFDDGGQGNPNRIPDLGNKVESENDKTQVSDEDIMPKTNDVESSMKGQDGGEGNPNRIPGLENKEESKNDKMQVSNEDNIDRTKSGEDSMGSLVFEDGGEGNPRRVPGLGNVESKNKESEFSDEDKIGRTKNDENLINSLVFEEGGGGRPRQIPHLENEADPINPAFLKNNNTDSAGAEKGKESVNRSGDHIEVEKTAEQVGKQPEKMEEKEESGEDKDPCAGRYVFVYRIPRKFNDDLVRDCKSLSHWTDMCLFSSNMGLGPKLENAGKAFSTASWYATNQFVLEIIFRNRMKQYDCLTDNSSKASAFFVPFYAGLDVARYLWGYSASVRDSASLEMVKWLRRRPEWNYLGGRDHFMVAGRIAWDFGRVTDDDSSWGNKLIFLPEARNMTMLVLESSPWTGHDFAIPYPTYFHPSTDREVFEWQDKMRSMKRRTLFSFAGAPRPNLQDSIRNEIINQCLSSRRKCRLLECNSKNNKCYKPAYVMKLFQNSVFCLQPPGDSLTRRSAFDSIVAGCIPVFFHPGSAYVQYIWHLPKNYSSYSVFIRGDDVKYGKVSIEEILRKIPLEQVWAMREEVIKLIPRVIYADPRSKLETVEDAFDLTVKGVVGRVNKLREDMRTGRKTIFDVDEKIQQLPLFVAVLVVVNNLFLSRFTLSRSWPAFGVT</sequence>
<dbReference type="InterPro" id="IPR040911">
    <property type="entry name" value="Exostosin_GT47"/>
</dbReference>
<evidence type="ECO:0000256" key="6">
    <source>
        <dbReference type="SAM" id="MobiDB-lite"/>
    </source>
</evidence>
<feature type="compositionally biased region" description="Basic and acidic residues" evidence="6">
    <location>
        <begin position="110"/>
        <end position="119"/>
    </location>
</feature>
<comment type="subcellular location">
    <subcellularLocation>
        <location evidence="1">Golgi apparatus membrane</location>
        <topology evidence="1">Single-pass type II membrane protein</topology>
    </subcellularLocation>
</comment>
<feature type="compositionally biased region" description="Basic and acidic residues" evidence="6">
    <location>
        <begin position="162"/>
        <end position="182"/>
    </location>
</feature>
<keyword evidence="4" id="KW-0812">Transmembrane</keyword>
<dbReference type="PANTHER" id="PTHR11062">
    <property type="entry name" value="EXOSTOSIN HEPARAN SULFATE GLYCOSYLTRANSFERASE -RELATED"/>
    <property type="match status" value="1"/>
</dbReference>
<evidence type="ECO:0000259" key="7">
    <source>
        <dbReference type="Pfam" id="PF03016"/>
    </source>
</evidence>
<evidence type="ECO:0000256" key="5">
    <source>
        <dbReference type="ARBA" id="ARBA00023034"/>
    </source>
</evidence>